<evidence type="ECO:0008006" key="4">
    <source>
        <dbReference type="Google" id="ProtNLM"/>
    </source>
</evidence>
<evidence type="ECO:0000313" key="2">
    <source>
        <dbReference type="EMBL" id="GJT18244.1"/>
    </source>
</evidence>
<dbReference type="EMBL" id="BQNB010013623">
    <property type="protein sequence ID" value="GJT18244.1"/>
    <property type="molecule type" value="Genomic_DNA"/>
</dbReference>
<accession>A0ABQ5BVE2</accession>
<organism evidence="2 3">
    <name type="scientific">Tanacetum coccineum</name>
    <dbReference type="NCBI Taxonomy" id="301880"/>
    <lineage>
        <taxon>Eukaryota</taxon>
        <taxon>Viridiplantae</taxon>
        <taxon>Streptophyta</taxon>
        <taxon>Embryophyta</taxon>
        <taxon>Tracheophyta</taxon>
        <taxon>Spermatophyta</taxon>
        <taxon>Magnoliopsida</taxon>
        <taxon>eudicotyledons</taxon>
        <taxon>Gunneridae</taxon>
        <taxon>Pentapetalae</taxon>
        <taxon>asterids</taxon>
        <taxon>campanulids</taxon>
        <taxon>Asterales</taxon>
        <taxon>Asteraceae</taxon>
        <taxon>Asteroideae</taxon>
        <taxon>Anthemideae</taxon>
        <taxon>Anthemidinae</taxon>
        <taxon>Tanacetum</taxon>
    </lineage>
</organism>
<proteinExistence type="predicted"/>
<evidence type="ECO:0000256" key="1">
    <source>
        <dbReference type="SAM" id="MobiDB-lite"/>
    </source>
</evidence>
<feature type="compositionally biased region" description="Basic and acidic residues" evidence="1">
    <location>
        <begin position="275"/>
        <end position="288"/>
    </location>
</feature>
<protein>
    <recommendedName>
        <fullName evidence="4">Integrase, catalytic region, zinc finger, CCHC-type, peptidase aspartic, catalytic</fullName>
    </recommendedName>
</protein>
<keyword evidence="3" id="KW-1185">Reference proteome</keyword>
<feature type="region of interest" description="Disordered" evidence="1">
    <location>
        <begin position="221"/>
        <end position="252"/>
    </location>
</feature>
<reference evidence="2" key="2">
    <citation type="submission" date="2022-01" db="EMBL/GenBank/DDBJ databases">
        <authorList>
            <person name="Yamashiro T."/>
            <person name="Shiraishi A."/>
            <person name="Satake H."/>
            <person name="Nakayama K."/>
        </authorList>
    </citation>
    <scope>NUCLEOTIDE SEQUENCE</scope>
</reference>
<feature type="compositionally biased region" description="Basic and acidic residues" evidence="1">
    <location>
        <begin position="228"/>
        <end position="252"/>
    </location>
</feature>
<feature type="region of interest" description="Disordered" evidence="1">
    <location>
        <begin position="269"/>
        <end position="295"/>
    </location>
</feature>
<dbReference type="Proteomes" id="UP001151760">
    <property type="component" value="Unassembled WGS sequence"/>
</dbReference>
<gene>
    <name evidence="2" type="ORF">Tco_0876950</name>
</gene>
<sequence>MYDLPWTPGGILRRLEAFVASSIGCGGSDIQRSYHMIMIRAGLDNCLLAFGFCKTVKNSVFSEVTIIIDLTSLSLGITPEGGVLLGPERPRTYEDLSDTEKKRYDADVHATNIVVQGLPKDIYKFINHNIEAKATWDNVKMLLADVDNNPTAQSIFMANLSSVGSANPQVGPSNSSILSEKSIDERAFHKREYDTRVNERQMHTTEGKVDTCKALDVSLVDTESSGTKSKEKDTSSRSGNDSHADDVDIRPIYDEEPMAEVQTTAEINIFATRQQHTEQPEFNNKGEVDQNAEQCHDTCPLPAKLIDN</sequence>
<comment type="caution">
    <text evidence="2">The sequence shown here is derived from an EMBL/GenBank/DDBJ whole genome shotgun (WGS) entry which is preliminary data.</text>
</comment>
<name>A0ABQ5BVE2_9ASTR</name>
<evidence type="ECO:0000313" key="3">
    <source>
        <dbReference type="Proteomes" id="UP001151760"/>
    </source>
</evidence>
<reference evidence="2" key="1">
    <citation type="journal article" date="2022" name="Int. J. Mol. Sci.">
        <title>Draft Genome of Tanacetum Coccineum: Genomic Comparison of Closely Related Tanacetum-Family Plants.</title>
        <authorList>
            <person name="Yamashiro T."/>
            <person name="Shiraishi A."/>
            <person name="Nakayama K."/>
            <person name="Satake H."/>
        </authorList>
    </citation>
    <scope>NUCLEOTIDE SEQUENCE</scope>
</reference>